<dbReference type="InterPro" id="IPR010667">
    <property type="entry name" value="Phage_T4_Gp19"/>
</dbReference>
<sequence length="151" mass="17004">MGNLDQLALANRFKVVLEDNTVDLGYWSSASGLDVSWNLCEYRAGDSGNRRTYFPGSTKYSDIVLQRAACQDTMKVQDWLKNCSFANSRKRFTGTIELGDSENLKIASWDLVNVMPLKWAVEKFEASASKVAMETLTLVHEGFLSDETQFQ</sequence>
<accession>A0AAU1I8V7</accession>
<proteinExistence type="predicted"/>
<name>A0AAU1I8V7_9ACTN</name>
<protein>
    <submittedName>
        <fullName evidence="1">Phage tail protein</fullName>
    </submittedName>
</protein>
<dbReference type="EMBL" id="CP108140">
    <property type="protein sequence ID" value="WTP91427.1"/>
    <property type="molecule type" value="Genomic_DNA"/>
</dbReference>
<dbReference type="PANTHER" id="PTHR38009">
    <property type="entry name" value="CONSERVED HYPOTHETICAL PHAGE TAIL PROTEIN"/>
    <property type="match status" value="1"/>
</dbReference>
<organism evidence="1">
    <name type="scientific">Streptomyces sp. NBC_00180</name>
    <dbReference type="NCBI Taxonomy" id="2903632"/>
    <lineage>
        <taxon>Bacteria</taxon>
        <taxon>Bacillati</taxon>
        <taxon>Actinomycetota</taxon>
        <taxon>Actinomycetes</taxon>
        <taxon>Kitasatosporales</taxon>
        <taxon>Streptomycetaceae</taxon>
        <taxon>Streptomyces</taxon>
    </lineage>
</organism>
<dbReference type="NCBIfam" id="TIGR02241">
    <property type="entry name" value="conserved hypothetical phage tail region protein"/>
    <property type="match status" value="1"/>
</dbReference>
<dbReference type="PANTHER" id="PTHR38009:SF1">
    <property type="entry name" value="CONSERVED HYPOTHETICAL PHAGE TAIL PROTEIN"/>
    <property type="match status" value="1"/>
</dbReference>
<evidence type="ECO:0000313" key="1">
    <source>
        <dbReference type="EMBL" id="WTP91427.1"/>
    </source>
</evidence>
<dbReference type="Pfam" id="PF06841">
    <property type="entry name" value="Phage_T4_gp19"/>
    <property type="match status" value="1"/>
</dbReference>
<dbReference type="InterPro" id="IPR011747">
    <property type="entry name" value="CHP02241"/>
</dbReference>
<gene>
    <name evidence="1" type="ORF">OG477_41815</name>
</gene>
<dbReference type="AlphaFoldDB" id="A0AAU1I8V7"/>
<dbReference type="GO" id="GO:0005198">
    <property type="term" value="F:structural molecule activity"/>
    <property type="evidence" value="ECO:0007669"/>
    <property type="project" value="InterPro"/>
</dbReference>
<reference evidence="1" key="1">
    <citation type="submission" date="2022-10" db="EMBL/GenBank/DDBJ databases">
        <title>The complete genomes of actinobacterial strains from the NBC collection.</title>
        <authorList>
            <person name="Joergensen T.S."/>
            <person name="Alvarez Arevalo M."/>
            <person name="Sterndorff E.B."/>
            <person name="Faurdal D."/>
            <person name="Vuksanovic O."/>
            <person name="Mourched A.-S."/>
            <person name="Charusanti P."/>
            <person name="Shaw S."/>
            <person name="Blin K."/>
            <person name="Weber T."/>
        </authorList>
    </citation>
    <scope>NUCLEOTIDE SEQUENCE</scope>
    <source>
        <strain evidence="1">NBC 00180</strain>
    </source>
</reference>